<dbReference type="InterPro" id="IPR050490">
    <property type="entry name" value="Bact_solute-bd_prot1"/>
</dbReference>
<feature type="signal peptide" evidence="1">
    <location>
        <begin position="1"/>
        <end position="20"/>
    </location>
</feature>
<sequence>MKRKNLLMPLLLISCMVLNACSASGTGPAANEAGGEKETVEVWVGKVAGEVSDWDNNAILKEVEEKTGTDINITWMDPSSFSDQLNAAAASGEFPDIACCTYANRTTLRTWIDGGIIAPFEGEVADAAPNVISQYENNESLNEIKIDGKIYFQPVYWGKGNEPNMGIIHVRKDLMEKYGLDEIDTYEQFVEYLTKAKEDGLQGVTFTANQGFGANNLSAMLGAYGKPYTGWYKNGDNFEHWSVQPEVAETLVLWRNLIADGLVSPEVWTSDNDMARAEYVSGKAAALIFNGGGHIGRVQNDMALIDESYQNMILPALDFGTGTRGYTNEPMYSGYTVIGGGSKNNPVAAAKVINFLVSEEGEQLTAIGIEGRDYVKNGEGYDDVEWLDERFNDGFPTEANDAGAHPLASGIVSWQPMKWQEFAMLYGKDDSYKEWYNAQRENQVKYAVDAYGINSSCNEWDKFASTQADLYNRAAIDAVKAASDEETRQIWNSYIENFMSQGGEEASKAMNELLKEQFN</sequence>
<dbReference type="InterPro" id="IPR006059">
    <property type="entry name" value="SBP"/>
</dbReference>
<keyword evidence="1" id="KW-0732">Signal</keyword>
<dbReference type="PROSITE" id="PS51257">
    <property type="entry name" value="PROKAR_LIPOPROTEIN"/>
    <property type="match status" value="1"/>
</dbReference>
<accession>A0A1E3AEN4</accession>
<reference evidence="2 3" key="1">
    <citation type="submission" date="2016-07" db="EMBL/GenBank/DDBJ databases">
        <title>Characterization of isolates of Eisenbergiella tayi derived from blood cultures, using whole genome sequencing.</title>
        <authorList>
            <person name="Burdz T."/>
            <person name="Wiebe D."/>
            <person name="Huynh C."/>
            <person name="Bernard K."/>
        </authorList>
    </citation>
    <scope>NUCLEOTIDE SEQUENCE [LARGE SCALE GENOMIC DNA]</scope>
    <source>
        <strain evidence="2 3">NML 110608</strain>
    </source>
</reference>
<keyword evidence="2" id="KW-0449">Lipoprotein</keyword>
<organism evidence="2 3">
    <name type="scientific">Eisenbergiella tayi</name>
    <dbReference type="NCBI Taxonomy" id="1432052"/>
    <lineage>
        <taxon>Bacteria</taxon>
        <taxon>Bacillati</taxon>
        <taxon>Bacillota</taxon>
        <taxon>Clostridia</taxon>
        <taxon>Lachnospirales</taxon>
        <taxon>Lachnospiraceae</taxon>
        <taxon>Eisenbergiella</taxon>
    </lineage>
</organism>
<dbReference type="PANTHER" id="PTHR43649:SF12">
    <property type="entry name" value="DIACETYLCHITOBIOSE BINDING PROTEIN DASA"/>
    <property type="match status" value="1"/>
</dbReference>
<feature type="chain" id="PRO_5038660964" evidence="1">
    <location>
        <begin position="21"/>
        <end position="519"/>
    </location>
</feature>
<gene>
    <name evidence="2" type="primary">lipO_27</name>
    <name evidence="2" type="ORF">BEI61_02937</name>
</gene>
<evidence type="ECO:0000313" key="2">
    <source>
        <dbReference type="EMBL" id="ODM07047.1"/>
    </source>
</evidence>
<protein>
    <submittedName>
        <fullName evidence="2">Lipoprotein LipO</fullName>
    </submittedName>
</protein>
<evidence type="ECO:0000313" key="3">
    <source>
        <dbReference type="Proteomes" id="UP000094067"/>
    </source>
</evidence>
<dbReference type="RefSeq" id="WP_069152793.1">
    <property type="nucleotide sequence ID" value="NZ_CAJLDD010000002.1"/>
</dbReference>
<name>A0A1E3AEN4_9FIRM</name>
<proteinExistence type="predicted"/>
<dbReference type="PANTHER" id="PTHR43649">
    <property type="entry name" value="ARABINOSE-BINDING PROTEIN-RELATED"/>
    <property type="match status" value="1"/>
</dbReference>
<dbReference type="AlphaFoldDB" id="A0A1E3AEN4"/>
<dbReference type="Gene3D" id="3.40.190.10">
    <property type="entry name" value="Periplasmic binding protein-like II"/>
    <property type="match status" value="2"/>
</dbReference>
<evidence type="ECO:0000256" key="1">
    <source>
        <dbReference type="SAM" id="SignalP"/>
    </source>
</evidence>
<comment type="caution">
    <text evidence="2">The sequence shown here is derived from an EMBL/GenBank/DDBJ whole genome shotgun (WGS) entry which is preliminary data.</text>
</comment>
<dbReference type="SUPFAM" id="SSF53850">
    <property type="entry name" value="Periplasmic binding protein-like II"/>
    <property type="match status" value="1"/>
</dbReference>
<dbReference type="EMBL" id="MCGH01000002">
    <property type="protein sequence ID" value="ODM07047.1"/>
    <property type="molecule type" value="Genomic_DNA"/>
</dbReference>
<dbReference type="Pfam" id="PF01547">
    <property type="entry name" value="SBP_bac_1"/>
    <property type="match status" value="1"/>
</dbReference>
<dbReference type="Proteomes" id="UP000094067">
    <property type="component" value="Unassembled WGS sequence"/>
</dbReference>